<keyword evidence="2" id="KW-1185">Reference proteome</keyword>
<sequence length="187" mass="19413">MLASKTIRYSATQTSAALLVVILLSVDEVVSGRSGVVDDIVIVVVTDVEVDVDENSGVLVADADVVSGCIVEVINEEVEAAVAIVVLGVVNDDVYGSDVDELVISGVFVRVLVVGIAELVLEVLDVSEGDDDVVGAAAVVDDDEGDSVVVVIELEEVNCIVAVVEGSVEEDKELFVPISFDVVEIVG</sequence>
<dbReference type="WBParaSite" id="PSAMB.scaffold591size46431.g7597.t1">
    <property type="protein sequence ID" value="PSAMB.scaffold591size46431.g7597.t1"/>
    <property type="gene ID" value="PSAMB.scaffold591size46431.g7597"/>
</dbReference>
<dbReference type="AlphaFoldDB" id="A0A914WYJ2"/>
<evidence type="ECO:0000313" key="3">
    <source>
        <dbReference type="WBParaSite" id="PSAMB.scaffold591size46431.g7597.t1"/>
    </source>
</evidence>
<feature type="signal peptide" evidence="1">
    <location>
        <begin position="1"/>
        <end position="32"/>
    </location>
</feature>
<evidence type="ECO:0000256" key="1">
    <source>
        <dbReference type="SAM" id="SignalP"/>
    </source>
</evidence>
<proteinExistence type="predicted"/>
<reference evidence="3" key="1">
    <citation type="submission" date="2022-11" db="UniProtKB">
        <authorList>
            <consortium name="WormBaseParasite"/>
        </authorList>
    </citation>
    <scope>IDENTIFICATION</scope>
</reference>
<organism evidence="2 3">
    <name type="scientific">Plectus sambesii</name>
    <dbReference type="NCBI Taxonomy" id="2011161"/>
    <lineage>
        <taxon>Eukaryota</taxon>
        <taxon>Metazoa</taxon>
        <taxon>Ecdysozoa</taxon>
        <taxon>Nematoda</taxon>
        <taxon>Chromadorea</taxon>
        <taxon>Plectida</taxon>
        <taxon>Plectina</taxon>
        <taxon>Plectoidea</taxon>
        <taxon>Plectidae</taxon>
        <taxon>Plectus</taxon>
    </lineage>
</organism>
<protein>
    <submittedName>
        <fullName evidence="3">Uncharacterized protein</fullName>
    </submittedName>
</protein>
<name>A0A914WYJ2_9BILA</name>
<accession>A0A914WYJ2</accession>
<evidence type="ECO:0000313" key="2">
    <source>
        <dbReference type="Proteomes" id="UP000887566"/>
    </source>
</evidence>
<feature type="chain" id="PRO_5037171559" evidence="1">
    <location>
        <begin position="33"/>
        <end position="187"/>
    </location>
</feature>
<keyword evidence="1" id="KW-0732">Signal</keyword>
<dbReference type="Proteomes" id="UP000887566">
    <property type="component" value="Unplaced"/>
</dbReference>